<evidence type="ECO:0000313" key="1">
    <source>
        <dbReference type="EMBL" id="MPC22154.1"/>
    </source>
</evidence>
<sequence length="129" mass="14235">MARSPVSWSGGLVSHSAVIVILGNDRHHSSVLVLGSSPPSLPCEVRARIHLCLADDGVPHLSGLRLVLFYHQRGSLLRLKGSVIGAPLTTEEEEPPVIPHVAQFFTPLTVKQFLHHRCLHHFVQYLDTE</sequence>
<protein>
    <submittedName>
        <fullName evidence="1">Uncharacterized protein</fullName>
    </submittedName>
</protein>
<evidence type="ECO:0000313" key="2">
    <source>
        <dbReference type="Proteomes" id="UP000324222"/>
    </source>
</evidence>
<gene>
    <name evidence="1" type="ORF">E2C01_015161</name>
</gene>
<reference evidence="1 2" key="1">
    <citation type="submission" date="2019-05" db="EMBL/GenBank/DDBJ databases">
        <title>Another draft genome of Portunus trituberculatus and its Hox gene families provides insights of decapod evolution.</title>
        <authorList>
            <person name="Jeong J.-H."/>
            <person name="Song I."/>
            <person name="Kim S."/>
            <person name="Choi T."/>
            <person name="Kim D."/>
            <person name="Ryu S."/>
            <person name="Kim W."/>
        </authorList>
    </citation>
    <scope>NUCLEOTIDE SEQUENCE [LARGE SCALE GENOMIC DNA]</scope>
    <source>
        <tissue evidence="1">Muscle</tissue>
    </source>
</reference>
<accession>A0A5B7DM80</accession>
<dbReference type="EMBL" id="VSRR010001056">
    <property type="protein sequence ID" value="MPC22154.1"/>
    <property type="molecule type" value="Genomic_DNA"/>
</dbReference>
<comment type="caution">
    <text evidence="1">The sequence shown here is derived from an EMBL/GenBank/DDBJ whole genome shotgun (WGS) entry which is preliminary data.</text>
</comment>
<dbReference type="AlphaFoldDB" id="A0A5B7DM80"/>
<name>A0A5B7DM80_PORTR</name>
<organism evidence="1 2">
    <name type="scientific">Portunus trituberculatus</name>
    <name type="common">Swimming crab</name>
    <name type="synonym">Neptunus trituberculatus</name>
    <dbReference type="NCBI Taxonomy" id="210409"/>
    <lineage>
        <taxon>Eukaryota</taxon>
        <taxon>Metazoa</taxon>
        <taxon>Ecdysozoa</taxon>
        <taxon>Arthropoda</taxon>
        <taxon>Crustacea</taxon>
        <taxon>Multicrustacea</taxon>
        <taxon>Malacostraca</taxon>
        <taxon>Eumalacostraca</taxon>
        <taxon>Eucarida</taxon>
        <taxon>Decapoda</taxon>
        <taxon>Pleocyemata</taxon>
        <taxon>Brachyura</taxon>
        <taxon>Eubrachyura</taxon>
        <taxon>Portunoidea</taxon>
        <taxon>Portunidae</taxon>
        <taxon>Portuninae</taxon>
        <taxon>Portunus</taxon>
    </lineage>
</organism>
<dbReference type="Proteomes" id="UP000324222">
    <property type="component" value="Unassembled WGS sequence"/>
</dbReference>
<keyword evidence="2" id="KW-1185">Reference proteome</keyword>
<proteinExistence type="predicted"/>